<keyword evidence="2" id="KW-1185">Reference proteome</keyword>
<evidence type="ECO:0000313" key="1">
    <source>
        <dbReference type="EMBL" id="MEQ2291434.1"/>
    </source>
</evidence>
<reference evidence="1 2" key="1">
    <citation type="submission" date="2021-06" db="EMBL/GenBank/DDBJ databases">
        <authorList>
            <person name="Palmer J.M."/>
        </authorList>
    </citation>
    <scope>NUCLEOTIDE SEQUENCE [LARGE SCALE GENOMIC DNA]</scope>
    <source>
        <strain evidence="1 2">AS_MEX2019</strain>
        <tissue evidence="1">Muscle</tissue>
    </source>
</reference>
<gene>
    <name evidence="1" type="ORF">AMECASPLE_013366</name>
</gene>
<comment type="caution">
    <text evidence="1">The sequence shown here is derived from an EMBL/GenBank/DDBJ whole genome shotgun (WGS) entry which is preliminary data.</text>
</comment>
<accession>A0ABV0YC83</accession>
<name>A0ABV0YC83_9TELE</name>
<sequence length="104" mass="11356">MVSKARAGLRRKIHSFVRLLPFKVLIALIMGTFLTRVRPCCPSPTCFCTPHVISQVYHKISCLESRGVDTKGVTPITVIKAVLSESTFSVPRGRSVGQQAAVTT</sequence>
<dbReference type="Proteomes" id="UP001469553">
    <property type="component" value="Unassembled WGS sequence"/>
</dbReference>
<proteinExistence type="predicted"/>
<evidence type="ECO:0000313" key="2">
    <source>
        <dbReference type="Proteomes" id="UP001469553"/>
    </source>
</evidence>
<evidence type="ECO:0008006" key="3">
    <source>
        <dbReference type="Google" id="ProtNLM"/>
    </source>
</evidence>
<organism evidence="1 2">
    <name type="scientific">Ameca splendens</name>
    <dbReference type="NCBI Taxonomy" id="208324"/>
    <lineage>
        <taxon>Eukaryota</taxon>
        <taxon>Metazoa</taxon>
        <taxon>Chordata</taxon>
        <taxon>Craniata</taxon>
        <taxon>Vertebrata</taxon>
        <taxon>Euteleostomi</taxon>
        <taxon>Actinopterygii</taxon>
        <taxon>Neopterygii</taxon>
        <taxon>Teleostei</taxon>
        <taxon>Neoteleostei</taxon>
        <taxon>Acanthomorphata</taxon>
        <taxon>Ovalentaria</taxon>
        <taxon>Atherinomorphae</taxon>
        <taxon>Cyprinodontiformes</taxon>
        <taxon>Goodeidae</taxon>
        <taxon>Ameca</taxon>
    </lineage>
</organism>
<dbReference type="EMBL" id="JAHRIP010029086">
    <property type="protein sequence ID" value="MEQ2291434.1"/>
    <property type="molecule type" value="Genomic_DNA"/>
</dbReference>
<protein>
    <recommendedName>
        <fullName evidence="3">Secreted protein</fullName>
    </recommendedName>
</protein>